<dbReference type="OrthoDB" id="9804590at2"/>
<dbReference type="Gene3D" id="2.40.50.1070">
    <property type="match status" value="1"/>
</dbReference>
<feature type="binding site" evidence="4">
    <location>
        <position position="287"/>
    </location>
    <ligand>
        <name>S-adenosyl-L-methionine</name>
        <dbReference type="ChEBI" id="CHEBI:59789"/>
    </ligand>
</feature>
<dbReference type="InterPro" id="IPR012340">
    <property type="entry name" value="NA-bd_OB-fold"/>
</dbReference>
<dbReference type="GO" id="GO:0070475">
    <property type="term" value="P:rRNA base methylation"/>
    <property type="evidence" value="ECO:0007669"/>
    <property type="project" value="TreeGrafter"/>
</dbReference>
<sequence length="455" mass="51770">MPKKKEIVEFIIDENEFGGKAYGYIDNTKISVKNAIKGQKVKAIISKVRNNKAEAKVMEVLERSALEQEENCLHFGVCGGCFKQTVSYENQLAMKENQVKKLFQELNIEYKEWMGIEGSPLPYTYRNKMEFSFGDEEKGGPLTLGMHKKGRHYDIVTVDECLIMDEDFRKILTTILDYFKEKNVPYYNSRSHIGYLRHLVVRKAYFTKEILINLVTTTQLEHDMNEIRDIIINTNFQGKLVGLLHTFNDNLADTVQSDKTEILYGQDFVMEELLGLKFKISAFSFFQTNSPGAEKLYSIVRDFVGNSDNQMVFDLYCGTGTIGQIVAQNAKKVIGIELIEDAVEAANNNAKLNNLNNCTFISGDVKEKIKELKDKPDIIILDPPRAGIHPQALQDIIAFNAPQIVYVSCNPKTLVRDLVELGNKGYEIKKVKCMDMFPHTPHVECVVLMSKAKKL</sequence>
<keyword evidence="3 4" id="KW-0949">S-adenosyl-L-methionine</keyword>
<dbReference type="PROSITE" id="PS01230">
    <property type="entry name" value="TRMA_1"/>
    <property type="match status" value="1"/>
</dbReference>
<dbReference type="PANTHER" id="PTHR11061:SF30">
    <property type="entry name" value="TRNA (URACIL(54)-C(5))-METHYLTRANSFERASE"/>
    <property type="match status" value="1"/>
</dbReference>
<dbReference type="RefSeq" id="WP_132849131.1">
    <property type="nucleotide sequence ID" value="NZ_CP058648.1"/>
</dbReference>
<dbReference type="InterPro" id="IPR010280">
    <property type="entry name" value="U5_MeTrfase_fam"/>
</dbReference>
<dbReference type="PROSITE" id="PS51687">
    <property type="entry name" value="SAM_MT_RNA_M5U"/>
    <property type="match status" value="1"/>
</dbReference>
<dbReference type="EMBL" id="SLYC01000033">
    <property type="protein sequence ID" value="TCP99792.1"/>
    <property type="molecule type" value="Genomic_DNA"/>
</dbReference>
<keyword evidence="7" id="KW-1185">Reference proteome</keyword>
<proteinExistence type="inferred from homology"/>
<feature type="binding site" evidence="4">
    <location>
        <position position="337"/>
    </location>
    <ligand>
        <name>S-adenosyl-L-methionine</name>
        <dbReference type="ChEBI" id="CHEBI:59789"/>
    </ligand>
</feature>
<accession>A0A4R2TX73</accession>
<dbReference type="InterPro" id="IPR030390">
    <property type="entry name" value="MeTrfase_TrmA_AS"/>
</dbReference>
<comment type="caution">
    <text evidence="6">The sequence shown here is derived from an EMBL/GenBank/DDBJ whole genome shotgun (WGS) entry which is preliminary data.</text>
</comment>
<dbReference type="AlphaFoldDB" id="A0A4R2TX73"/>
<dbReference type="SUPFAM" id="SSF53335">
    <property type="entry name" value="S-adenosyl-L-methionine-dependent methyltransferases"/>
    <property type="match status" value="1"/>
</dbReference>
<dbReference type="Proteomes" id="UP000295504">
    <property type="component" value="Unassembled WGS sequence"/>
</dbReference>
<dbReference type="InterPro" id="IPR030391">
    <property type="entry name" value="MeTrfase_TrmA_CS"/>
</dbReference>
<evidence type="ECO:0000256" key="5">
    <source>
        <dbReference type="PROSITE-ProRule" id="PRU10015"/>
    </source>
</evidence>
<dbReference type="Gene3D" id="2.40.50.140">
    <property type="entry name" value="Nucleic acid-binding proteins"/>
    <property type="match status" value="1"/>
</dbReference>
<dbReference type="PANTHER" id="PTHR11061">
    <property type="entry name" value="RNA M5U METHYLTRANSFERASE"/>
    <property type="match status" value="1"/>
</dbReference>
<dbReference type="FunFam" id="3.40.50.150:FF:000009">
    <property type="entry name" value="23S rRNA (Uracil(1939)-C(5))-methyltransferase RlmD"/>
    <property type="match status" value="1"/>
</dbReference>
<organism evidence="6 7">
    <name type="scientific">Serpentinicella alkaliphila</name>
    <dbReference type="NCBI Taxonomy" id="1734049"/>
    <lineage>
        <taxon>Bacteria</taxon>
        <taxon>Bacillati</taxon>
        <taxon>Bacillota</taxon>
        <taxon>Clostridia</taxon>
        <taxon>Peptostreptococcales</taxon>
        <taxon>Natronincolaceae</taxon>
        <taxon>Serpentinicella</taxon>
    </lineage>
</organism>
<evidence type="ECO:0000256" key="4">
    <source>
        <dbReference type="PROSITE-ProRule" id="PRU01024"/>
    </source>
</evidence>
<feature type="active site" description="Nucleophile" evidence="4">
    <location>
        <position position="409"/>
    </location>
</feature>
<gene>
    <name evidence="6" type="ORF">EDD79_103336</name>
</gene>
<dbReference type="GO" id="GO:0070041">
    <property type="term" value="F:rRNA (uridine-C5-)-methyltransferase activity"/>
    <property type="evidence" value="ECO:0007669"/>
    <property type="project" value="TreeGrafter"/>
</dbReference>
<dbReference type="Gene3D" id="3.40.50.150">
    <property type="entry name" value="Vaccinia Virus protein VP39"/>
    <property type="match status" value="1"/>
</dbReference>
<protein>
    <submittedName>
        <fullName evidence="6">23S rRNA m(5)U-1939 methyltransferase</fullName>
    </submittedName>
</protein>
<dbReference type="SUPFAM" id="SSF50249">
    <property type="entry name" value="Nucleic acid-binding proteins"/>
    <property type="match status" value="1"/>
</dbReference>
<keyword evidence="1 4" id="KW-0489">Methyltransferase</keyword>
<evidence type="ECO:0000313" key="6">
    <source>
        <dbReference type="EMBL" id="TCP99792.1"/>
    </source>
</evidence>
<feature type="binding site" evidence="4">
    <location>
        <position position="382"/>
    </location>
    <ligand>
        <name>S-adenosyl-L-methionine</name>
        <dbReference type="ChEBI" id="CHEBI:59789"/>
    </ligand>
</feature>
<dbReference type="InterPro" id="IPR029063">
    <property type="entry name" value="SAM-dependent_MTases_sf"/>
</dbReference>
<evidence type="ECO:0000256" key="1">
    <source>
        <dbReference type="ARBA" id="ARBA00022603"/>
    </source>
</evidence>
<dbReference type="CDD" id="cd02440">
    <property type="entry name" value="AdoMet_MTases"/>
    <property type="match status" value="1"/>
</dbReference>
<reference evidence="6 7" key="1">
    <citation type="submission" date="2019-03" db="EMBL/GenBank/DDBJ databases">
        <title>Genomic Encyclopedia of Type Strains, Phase IV (KMG-IV): sequencing the most valuable type-strain genomes for metagenomic binning, comparative biology and taxonomic classification.</title>
        <authorList>
            <person name="Goeker M."/>
        </authorList>
    </citation>
    <scope>NUCLEOTIDE SEQUENCE [LARGE SCALE GENOMIC DNA]</scope>
    <source>
        <strain evidence="6 7">DSM 100013</strain>
    </source>
</reference>
<feature type="active site" evidence="5">
    <location>
        <position position="409"/>
    </location>
</feature>
<evidence type="ECO:0000313" key="7">
    <source>
        <dbReference type="Proteomes" id="UP000295504"/>
    </source>
</evidence>
<evidence type="ECO:0000256" key="3">
    <source>
        <dbReference type="ARBA" id="ARBA00022691"/>
    </source>
</evidence>
<comment type="similarity">
    <text evidence="4">Belongs to the class I-like SAM-binding methyltransferase superfamily. RNA M5U methyltransferase family.</text>
</comment>
<feature type="binding site" evidence="4">
    <location>
        <position position="316"/>
    </location>
    <ligand>
        <name>S-adenosyl-L-methionine</name>
        <dbReference type="ChEBI" id="CHEBI:59789"/>
    </ligand>
</feature>
<name>A0A4R2TX73_9FIRM</name>
<keyword evidence="2 4" id="KW-0808">Transferase</keyword>
<dbReference type="Pfam" id="PF05958">
    <property type="entry name" value="tRNA_U5-meth_tr"/>
    <property type="match status" value="1"/>
</dbReference>
<evidence type="ECO:0000256" key="2">
    <source>
        <dbReference type="ARBA" id="ARBA00022679"/>
    </source>
</evidence>
<dbReference type="NCBIfam" id="TIGR00479">
    <property type="entry name" value="rumA"/>
    <property type="match status" value="1"/>
</dbReference>
<dbReference type="PROSITE" id="PS01231">
    <property type="entry name" value="TRMA_2"/>
    <property type="match status" value="1"/>
</dbReference>